<protein>
    <submittedName>
        <fullName evidence="3">Ovule protein</fullName>
    </submittedName>
</protein>
<name>A0A0N4T8Y5_BRUPA</name>
<organism evidence="3">
    <name type="scientific">Brugia pahangi</name>
    <name type="common">Filarial nematode worm</name>
    <dbReference type="NCBI Taxonomy" id="6280"/>
    <lineage>
        <taxon>Eukaryota</taxon>
        <taxon>Metazoa</taxon>
        <taxon>Ecdysozoa</taxon>
        <taxon>Nematoda</taxon>
        <taxon>Chromadorea</taxon>
        <taxon>Rhabditida</taxon>
        <taxon>Spirurina</taxon>
        <taxon>Spiruromorpha</taxon>
        <taxon>Filarioidea</taxon>
        <taxon>Onchocercidae</taxon>
        <taxon>Brugia</taxon>
    </lineage>
</organism>
<reference evidence="1 2" key="2">
    <citation type="submission" date="2018-11" db="EMBL/GenBank/DDBJ databases">
        <authorList>
            <consortium name="Pathogen Informatics"/>
        </authorList>
    </citation>
    <scope>NUCLEOTIDE SEQUENCE [LARGE SCALE GENOMIC DNA]</scope>
</reference>
<evidence type="ECO:0000313" key="3">
    <source>
        <dbReference type="WBParaSite" id="BPAG_0000467201-mRNA-1"/>
    </source>
</evidence>
<proteinExistence type="predicted"/>
<dbReference type="EMBL" id="UZAD01002447">
    <property type="protein sequence ID" value="VDN85822.1"/>
    <property type="molecule type" value="Genomic_DNA"/>
</dbReference>
<dbReference type="WBParaSite" id="BPAG_0000467201-mRNA-1">
    <property type="protein sequence ID" value="BPAG_0000467201-mRNA-1"/>
    <property type="gene ID" value="BPAG_0000467201"/>
</dbReference>
<evidence type="ECO:0000313" key="1">
    <source>
        <dbReference type="EMBL" id="VDN85822.1"/>
    </source>
</evidence>
<evidence type="ECO:0000313" key="2">
    <source>
        <dbReference type="Proteomes" id="UP000278627"/>
    </source>
</evidence>
<accession>A0A0N4T8Y5</accession>
<dbReference type="Proteomes" id="UP000278627">
    <property type="component" value="Unassembled WGS sequence"/>
</dbReference>
<sequence>MKKLKYFQYIILTEKSVGRRRGSSLRNGQTINVDSITKQSLSLIQPTKNVKEGTSTISNCEENMRK</sequence>
<gene>
    <name evidence="1" type="ORF">BPAG_LOCUS4636</name>
</gene>
<dbReference type="AlphaFoldDB" id="A0A0N4T8Y5"/>
<reference evidence="3" key="1">
    <citation type="submission" date="2017-02" db="UniProtKB">
        <authorList>
            <consortium name="WormBaseParasite"/>
        </authorList>
    </citation>
    <scope>IDENTIFICATION</scope>
</reference>
<keyword evidence="2" id="KW-1185">Reference proteome</keyword>